<evidence type="ECO:0000313" key="3">
    <source>
        <dbReference type="Proteomes" id="UP000824014"/>
    </source>
</evidence>
<keyword evidence="1" id="KW-0472">Membrane</keyword>
<sequence>MRQPNDTLAVSLADTLPQEAVAAPGVDSLRRACDTLPEADSLRMAVPCDTVPKVDTVSAAVVFGAGSERTVVSLPAVAYGRTASPLAGVGYQLTVVGLLLLFVYMVFRLRAEWRRLLTLAWRREEDTHDDEADVPPFGVQVALIGCGVWMLGVAATRFGLLVPGAAVRFAHGSAGAVVAAFAVLVLAVIAVQWLLIGAIASLTFSRGWERALGLQRLAWFASLVLSATPLVVLAALCGARWGGVFAVCFALVAGVHALGYVIRSCLLFARLKVSILLWILYLCAVEIMPVGILAVGLLRSWPA</sequence>
<dbReference type="Pfam" id="PF14093">
    <property type="entry name" value="DUF4271"/>
    <property type="match status" value="1"/>
</dbReference>
<comment type="caution">
    <text evidence="2">The sequence shown here is derived from an EMBL/GenBank/DDBJ whole genome shotgun (WGS) entry which is preliminary data.</text>
</comment>
<feature type="transmembrane region" description="Helical" evidence="1">
    <location>
        <begin position="174"/>
        <end position="196"/>
    </location>
</feature>
<keyword evidence="1" id="KW-1133">Transmembrane helix</keyword>
<dbReference type="Proteomes" id="UP000824014">
    <property type="component" value="Unassembled WGS sequence"/>
</dbReference>
<evidence type="ECO:0000256" key="1">
    <source>
        <dbReference type="SAM" id="Phobius"/>
    </source>
</evidence>
<feature type="transmembrane region" description="Helical" evidence="1">
    <location>
        <begin position="217"/>
        <end position="236"/>
    </location>
</feature>
<accession>A0A9D2DE58</accession>
<protein>
    <submittedName>
        <fullName evidence="2">DUF4271 domain-containing protein</fullName>
    </submittedName>
</protein>
<name>A0A9D2DE58_9BACT</name>
<reference evidence="2" key="2">
    <citation type="submission" date="2021-04" db="EMBL/GenBank/DDBJ databases">
        <authorList>
            <person name="Gilroy R."/>
        </authorList>
    </citation>
    <scope>NUCLEOTIDE SEQUENCE</scope>
    <source>
        <strain evidence="2">ChiHjej11B10-19426</strain>
    </source>
</reference>
<dbReference type="InterPro" id="IPR025367">
    <property type="entry name" value="DUF4271"/>
</dbReference>
<proteinExistence type="predicted"/>
<dbReference type="AlphaFoldDB" id="A0A9D2DE58"/>
<feature type="transmembrane region" description="Helical" evidence="1">
    <location>
        <begin position="275"/>
        <end position="298"/>
    </location>
</feature>
<dbReference type="EMBL" id="DXCC01000017">
    <property type="protein sequence ID" value="HIZ15426.1"/>
    <property type="molecule type" value="Genomic_DNA"/>
</dbReference>
<reference evidence="2" key="1">
    <citation type="journal article" date="2021" name="PeerJ">
        <title>Extensive microbial diversity within the chicken gut microbiome revealed by metagenomics and culture.</title>
        <authorList>
            <person name="Gilroy R."/>
            <person name="Ravi A."/>
            <person name="Getino M."/>
            <person name="Pursley I."/>
            <person name="Horton D.L."/>
            <person name="Alikhan N.F."/>
            <person name="Baker D."/>
            <person name="Gharbi K."/>
            <person name="Hall N."/>
            <person name="Watson M."/>
            <person name="Adriaenssens E.M."/>
            <person name="Foster-Nyarko E."/>
            <person name="Jarju S."/>
            <person name="Secka A."/>
            <person name="Antonio M."/>
            <person name="Oren A."/>
            <person name="Chaudhuri R.R."/>
            <person name="La Ragione R."/>
            <person name="Hildebrand F."/>
            <person name="Pallen M.J."/>
        </authorList>
    </citation>
    <scope>NUCLEOTIDE SEQUENCE</scope>
    <source>
        <strain evidence="2">ChiHjej11B10-19426</strain>
    </source>
</reference>
<feature type="transmembrane region" description="Helical" evidence="1">
    <location>
        <begin position="242"/>
        <end position="263"/>
    </location>
</feature>
<feature type="transmembrane region" description="Helical" evidence="1">
    <location>
        <begin position="141"/>
        <end position="162"/>
    </location>
</feature>
<keyword evidence="1" id="KW-0812">Transmembrane</keyword>
<gene>
    <name evidence="2" type="ORF">H9816_05905</name>
</gene>
<feature type="transmembrane region" description="Helical" evidence="1">
    <location>
        <begin position="89"/>
        <end position="107"/>
    </location>
</feature>
<organism evidence="2 3">
    <name type="scientific">Candidatus Tidjanibacter faecipullorum</name>
    <dbReference type="NCBI Taxonomy" id="2838766"/>
    <lineage>
        <taxon>Bacteria</taxon>
        <taxon>Pseudomonadati</taxon>
        <taxon>Bacteroidota</taxon>
        <taxon>Bacteroidia</taxon>
        <taxon>Bacteroidales</taxon>
        <taxon>Rikenellaceae</taxon>
        <taxon>Tidjanibacter</taxon>
    </lineage>
</organism>
<evidence type="ECO:0000313" key="2">
    <source>
        <dbReference type="EMBL" id="HIZ15426.1"/>
    </source>
</evidence>